<dbReference type="GO" id="GO:0016491">
    <property type="term" value="F:oxidoreductase activity"/>
    <property type="evidence" value="ECO:0007669"/>
    <property type="project" value="UniProtKB-KW"/>
</dbReference>
<keyword evidence="2" id="KW-1133">Transmembrane helix</keyword>
<dbReference type="EMBL" id="JARPUR010000005">
    <property type="protein sequence ID" value="KAK4875262.1"/>
    <property type="molecule type" value="Genomic_DNA"/>
</dbReference>
<accession>A0AAN7P2Q9</accession>
<keyword evidence="4" id="KW-1185">Reference proteome</keyword>
<protein>
    <submittedName>
        <fullName evidence="3">Uncharacterized protein</fullName>
    </submittedName>
</protein>
<evidence type="ECO:0000256" key="1">
    <source>
        <dbReference type="ARBA" id="ARBA00023002"/>
    </source>
</evidence>
<dbReference type="AlphaFoldDB" id="A0AAN7P2Q9"/>
<dbReference type="Pfam" id="PF00106">
    <property type="entry name" value="adh_short"/>
    <property type="match status" value="1"/>
</dbReference>
<feature type="transmembrane region" description="Helical" evidence="2">
    <location>
        <begin position="143"/>
        <end position="163"/>
    </location>
</feature>
<dbReference type="PANTHER" id="PTHR43157:SF31">
    <property type="entry name" value="PHOSPHATIDYLINOSITOL-GLYCAN BIOSYNTHESIS CLASS F PROTEIN"/>
    <property type="match status" value="1"/>
</dbReference>
<feature type="transmembrane region" description="Helical" evidence="2">
    <location>
        <begin position="5"/>
        <end position="25"/>
    </location>
</feature>
<keyword evidence="1" id="KW-0560">Oxidoreductase</keyword>
<dbReference type="PRINTS" id="PR00081">
    <property type="entry name" value="GDHRDH"/>
</dbReference>
<dbReference type="CDD" id="cd05327">
    <property type="entry name" value="retinol-DH_like_SDR_c_like"/>
    <property type="match status" value="1"/>
</dbReference>
<sequence length="328" mass="36567">MKALWITLITFILIILLILLFKFYLNFTVGWDRSPTCLVGKTALVTGANTGIGFYTAQDFAKRGARVILACRDLSKAEEAKSKIIEATGNPNVVVKIVDLSSLASVRKFAVEIKATEDRLDILVNNAGVAFFKNSFTQDDLSLSMQVNHFGPFLLTILLLGLLKRSSPSRIVMVSSSLAQMAQLNIDDLNNVPNRWFKQLIEYSNTKLCNILIANELARRLKQTGVDVNSVHPGAVQTDVLRYLPSVKQRIAKFITKLFYKTTEEGAQTTIYVAVSKEISGTSGAYYADCKKCKMIKAANNVQLANELWQKSERFVKLTTEEKQLLVN</sequence>
<dbReference type="PANTHER" id="PTHR43157">
    <property type="entry name" value="PHOSPHATIDYLINOSITOL-GLYCAN BIOSYNTHESIS CLASS F PROTEIN-RELATED"/>
    <property type="match status" value="1"/>
</dbReference>
<gene>
    <name evidence="3" type="ORF">RN001_011684</name>
</gene>
<evidence type="ECO:0000313" key="3">
    <source>
        <dbReference type="EMBL" id="KAK4875262.1"/>
    </source>
</evidence>
<dbReference type="Gene3D" id="3.40.50.720">
    <property type="entry name" value="NAD(P)-binding Rossmann-like Domain"/>
    <property type="match status" value="1"/>
</dbReference>
<dbReference type="Proteomes" id="UP001353858">
    <property type="component" value="Unassembled WGS sequence"/>
</dbReference>
<evidence type="ECO:0000256" key="2">
    <source>
        <dbReference type="SAM" id="Phobius"/>
    </source>
</evidence>
<proteinExistence type="predicted"/>
<dbReference type="SUPFAM" id="SSF51735">
    <property type="entry name" value="NAD(P)-binding Rossmann-fold domains"/>
    <property type="match status" value="1"/>
</dbReference>
<reference evidence="4" key="1">
    <citation type="submission" date="2023-01" db="EMBL/GenBank/DDBJ databases">
        <title>Key to firefly adult light organ development and bioluminescence: homeobox transcription factors regulate luciferase expression and transportation to peroxisome.</title>
        <authorList>
            <person name="Fu X."/>
        </authorList>
    </citation>
    <scope>NUCLEOTIDE SEQUENCE [LARGE SCALE GENOMIC DNA]</scope>
</reference>
<keyword evidence="2" id="KW-0812">Transmembrane</keyword>
<name>A0AAN7P2Q9_9COLE</name>
<comment type="caution">
    <text evidence="3">The sequence shown here is derived from an EMBL/GenBank/DDBJ whole genome shotgun (WGS) entry which is preliminary data.</text>
</comment>
<dbReference type="InterPro" id="IPR002347">
    <property type="entry name" value="SDR_fam"/>
</dbReference>
<keyword evidence="2" id="KW-0472">Membrane</keyword>
<dbReference type="InterPro" id="IPR036291">
    <property type="entry name" value="NAD(P)-bd_dom_sf"/>
</dbReference>
<evidence type="ECO:0000313" key="4">
    <source>
        <dbReference type="Proteomes" id="UP001353858"/>
    </source>
</evidence>
<organism evidence="3 4">
    <name type="scientific">Aquatica leii</name>
    <dbReference type="NCBI Taxonomy" id="1421715"/>
    <lineage>
        <taxon>Eukaryota</taxon>
        <taxon>Metazoa</taxon>
        <taxon>Ecdysozoa</taxon>
        <taxon>Arthropoda</taxon>
        <taxon>Hexapoda</taxon>
        <taxon>Insecta</taxon>
        <taxon>Pterygota</taxon>
        <taxon>Neoptera</taxon>
        <taxon>Endopterygota</taxon>
        <taxon>Coleoptera</taxon>
        <taxon>Polyphaga</taxon>
        <taxon>Elateriformia</taxon>
        <taxon>Elateroidea</taxon>
        <taxon>Lampyridae</taxon>
        <taxon>Luciolinae</taxon>
        <taxon>Aquatica</taxon>
    </lineage>
</organism>